<reference evidence="1" key="1">
    <citation type="submission" date="2020-01" db="EMBL/GenBank/DDBJ databases">
        <authorList>
            <person name="Meier V. D."/>
            <person name="Meier V D."/>
        </authorList>
    </citation>
    <scope>NUCLEOTIDE SEQUENCE</scope>
    <source>
        <strain evidence="1">HLG_WM_MAG_03</strain>
    </source>
</reference>
<sequence length="204" mass="23403">MKKSILLIIYMLLFLACETGVRYDDNETIKKVSTQSAQSGVGNRSIEDLLEKNDERKEVFDDDLHPIMVANDEPKIIAEDIKIFSNDIKVNGLEVRNIREGIHNDYLRLVFDVFDSSKPAYSVGKYEASYNATKKYIKVILYDYKGFAAPIPSFPSSSIVEQIHFEQYPKEKGLKFHIQLRNETTVKVFDLKSPARLVFDINAI</sequence>
<organism evidence="1">
    <name type="scientific">uncultured Sulfurovum sp</name>
    <dbReference type="NCBI Taxonomy" id="269237"/>
    <lineage>
        <taxon>Bacteria</taxon>
        <taxon>Pseudomonadati</taxon>
        <taxon>Campylobacterota</taxon>
        <taxon>Epsilonproteobacteria</taxon>
        <taxon>Campylobacterales</taxon>
        <taxon>Sulfurovaceae</taxon>
        <taxon>Sulfurovum</taxon>
        <taxon>environmental samples</taxon>
    </lineage>
</organism>
<accession>A0A6S6TRU1</accession>
<evidence type="ECO:0008006" key="2">
    <source>
        <dbReference type="Google" id="ProtNLM"/>
    </source>
</evidence>
<dbReference type="AlphaFoldDB" id="A0A6S6TRU1"/>
<evidence type="ECO:0000313" key="1">
    <source>
        <dbReference type="EMBL" id="CAA6817429.1"/>
    </source>
</evidence>
<proteinExistence type="predicted"/>
<dbReference type="PROSITE" id="PS51257">
    <property type="entry name" value="PROKAR_LIPOPROTEIN"/>
    <property type="match status" value="1"/>
</dbReference>
<protein>
    <recommendedName>
        <fullName evidence="2">AMIN domain-containing protein</fullName>
    </recommendedName>
</protein>
<gene>
    <name evidence="1" type="ORF">HELGO_WM19754</name>
</gene>
<dbReference type="EMBL" id="CACVAR010000277">
    <property type="protein sequence ID" value="CAA6817429.1"/>
    <property type="molecule type" value="Genomic_DNA"/>
</dbReference>
<name>A0A6S6TRU1_9BACT</name>